<organism evidence="1 2">
    <name type="scientific">Nezara viridula</name>
    <name type="common">Southern green stink bug</name>
    <name type="synonym">Cimex viridulus</name>
    <dbReference type="NCBI Taxonomy" id="85310"/>
    <lineage>
        <taxon>Eukaryota</taxon>
        <taxon>Metazoa</taxon>
        <taxon>Ecdysozoa</taxon>
        <taxon>Arthropoda</taxon>
        <taxon>Hexapoda</taxon>
        <taxon>Insecta</taxon>
        <taxon>Pterygota</taxon>
        <taxon>Neoptera</taxon>
        <taxon>Paraneoptera</taxon>
        <taxon>Hemiptera</taxon>
        <taxon>Heteroptera</taxon>
        <taxon>Panheteroptera</taxon>
        <taxon>Pentatomomorpha</taxon>
        <taxon>Pentatomoidea</taxon>
        <taxon>Pentatomidae</taxon>
        <taxon>Pentatominae</taxon>
        <taxon>Nezara</taxon>
    </lineage>
</organism>
<dbReference type="Proteomes" id="UP001152798">
    <property type="component" value="Chromosome 4"/>
</dbReference>
<proteinExistence type="predicted"/>
<accession>A0A9P0HDD4</accession>
<evidence type="ECO:0000313" key="1">
    <source>
        <dbReference type="EMBL" id="CAH1399890.1"/>
    </source>
</evidence>
<name>A0A9P0HDD4_NEZVI</name>
<sequence length="88" mass="9395">MVSNLSGRTDRNALTCSGLVSRRGGIARVISVGHTIRGSKASAHWLFPSTNQKAPLTVDIFSQAGTLEVLIRPTSSANVTYLPLSRDN</sequence>
<evidence type="ECO:0000313" key="2">
    <source>
        <dbReference type="Proteomes" id="UP001152798"/>
    </source>
</evidence>
<reference evidence="1" key="1">
    <citation type="submission" date="2022-01" db="EMBL/GenBank/DDBJ databases">
        <authorList>
            <person name="King R."/>
        </authorList>
    </citation>
    <scope>NUCLEOTIDE SEQUENCE</scope>
</reference>
<dbReference type="EMBL" id="OV725080">
    <property type="protein sequence ID" value="CAH1399890.1"/>
    <property type="molecule type" value="Genomic_DNA"/>
</dbReference>
<gene>
    <name evidence="1" type="ORF">NEZAVI_LOCUS9246</name>
</gene>
<keyword evidence="2" id="KW-1185">Reference proteome</keyword>
<dbReference type="AlphaFoldDB" id="A0A9P0HDD4"/>
<protein>
    <submittedName>
        <fullName evidence="1">Uncharacterized protein</fullName>
    </submittedName>
</protein>